<keyword evidence="3" id="KW-1185">Reference proteome</keyword>
<dbReference type="SUPFAM" id="SSF48452">
    <property type="entry name" value="TPR-like"/>
    <property type="match status" value="1"/>
</dbReference>
<dbReference type="Pfam" id="PF05036">
    <property type="entry name" value="SPOR"/>
    <property type="match status" value="1"/>
</dbReference>
<dbReference type="Gene3D" id="1.25.40.10">
    <property type="entry name" value="Tetratricopeptide repeat domain"/>
    <property type="match status" value="1"/>
</dbReference>
<gene>
    <name evidence="2" type="ORF">FEV51_04580</name>
</gene>
<evidence type="ECO:0000313" key="3">
    <source>
        <dbReference type="Proteomes" id="UP000309668"/>
    </source>
</evidence>
<name>A0A5S3P629_9SPHN</name>
<sequence>MRISEPMDRTQGVPMSTETKAKNTRLVTLAITTALASTMLSGCNAKVAPSAAYSAAKAQVALEKGKSSQAVSHAEAAVLATPRDAYTRTLLANAYLESGRFLSAVTTFAEAIELGDTAPRTVISYALAQTALGDQSGALATLERWETSLDSADFGLAVALAGRPQQGVHVLGNALRSGQNTAKVRQNLAYTYALMGDWRSARLMAAEDVPADQVGARLAQWAAMIRPEQYLTRVANLLGVMPSADPGQPTMLALANHPAVEQLAAESAAQDYPAPQPVSDFAFAAELPAQSEAPAEYEAGDAALADAGLAQLTAVTAVSGTRFVSKEVVQSVPAPRTASRARVAPRVAGTVAQAFAPETEAAKQAGFEFVGGDHNVQLGSYFSMSDAQAAWKQFQKRYPELANAEKQITKARVNGKIYYRVAATGFAKSSARAMCSMVKGKGAGCIAYAASNPLPGTINKDVRVAAR</sequence>
<dbReference type="GO" id="GO:0042834">
    <property type="term" value="F:peptidoglycan binding"/>
    <property type="evidence" value="ECO:0007669"/>
    <property type="project" value="InterPro"/>
</dbReference>
<evidence type="ECO:0000259" key="1">
    <source>
        <dbReference type="Pfam" id="PF05036"/>
    </source>
</evidence>
<dbReference type="InterPro" id="IPR007730">
    <property type="entry name" value="SPOR-like_dom"/>
</dbReference>
<feature type="domain" description="SPOR" evidence="1">
    <location>
        <begin position="372"/>
        <end position="446"/>
    </location>
</feature>
<proteinExistence type="predicted"/>
<evidence type="ECO:0000313" key="2">
    <source>
        <dbReference type="EMBL" id="TMM48683.1"/>
    </source>
</evidence>
<reference evidence="2 3" key="1">
    <citation type="submission" date="2019-05" db="EMBL/GenBank/DDBJ databases">
        <title>Erythrobacter marisflavi sp. nov., isolated from isolated from water of an estuary environment.</title>
        <authorList>
            <person name="Yoon J.-H."/>
        </authorList>
    </citation>
    <scope>NUCLEOTIDE SEQUENCE [LARGE SCALE GENOMIC DNA]</scope>
    <source>
        <strain evidence="2 3">KEM-5</strain>
    </source>
</reference>
<dbReference type="Pfam" id="PF13432">
    <property type="entry name" value="TPR_16"/>
    <property type="match status" value="1"/>
</dbReference>
<dbReference type="InterPro" id="IPR036680">
    <property type="entry name" value="SPOR-like_sf"/>
</dbReference>
<protein>
    <submittedName>
        <fullName evidence="2">SPOR domain-containing protein</fullName>
    </submittedName>
</protein>
<comment type="caution">
    <text evidence="2">The sequence shown here is derived from an EMBL/GenBank/DDBJ whole genome shotgun (WGS) entry which is preliminary data.</text>
</comment>
<dbReference type="EMBL" id="VCAO01000002">
    <property type="protein sequence ID" value="TMM48683.1"/>
    <property type="molecule type" value="Genomic_DNA"/>
</dbReference>
<dbReference type="InterPro" id="IPR011990">
    <property type="entry name" value="TPR-like_helical_dom_sf"/>
</dbReference>
<dbReference type="Proteomes" id="UP000309668">
    <property type="component" value="Unassembled WGS sequence"/>
</dbReference>
<organism evidence="2 3">
    <name type="scientific">Qipengyuania marisflavi</name>
    <dbReference type="NCBI Taxonomy" id="2486356"/>
    <lineage>
        <taxon>Bacteria</taxon>
        <taxon>Pseudomonadati</taxon>
        <taxon>Pseudomonadota</taxon>
        <taxon>Alphaproteobacteria</taxon>
        <taxon>Sphingomonadales</taxon>
        <taxon>Erythrobacteraceae</taxon>
        <taxon>Qipengyuania</taxon>
    </lineage>
</organism>
<dbReference type="OrthoDB" id="7388953at2"/>
<dbReference type="AlphaFoldDB" id="A0A5S3P629"/>
<dbReference type="Gene3D" id="3.30.70.1070">
    <property type="entry name" value="Sporulation related repeat"/>
    <property type="match status" value="1"/>
</dbReference>
<accession>A0A5S3P629</accession>